<evidence type="ECO:0000313" key="12">
    <source>
        <dbReference type="EMBL" id="CAI4213552.1"/>
    </source>
</evidence>
<evidence type="ECO:0000313" key="13">
    <source>
        <dbReference type="Proteomes" id="UP000838763"/>
    </source>
</evidence>
<feature type="domain" description="Peptidase M14" evidence="11">
    <location>
        <begin position="97"/>
        <end position="336"/>
    </location>
</feature>
<dbReference type="Pfam" id="PF00246">
    <property type="entry name" value="Peptidase_M14"/>
    <property type="match status" value="1"/>
</dbReference>
<keyword evidence="6" id="KW-0732">Signal</keyword>
<organism evidence="12 13">
    <name type="scientific">Parascedosporium putredinis</name>
    <dbReference type="NCBI Taxonomy" id="1442378"/>
    <lineage>
        <taxon>Eukaryota</taxon>
        <taxon>Fungi</taxon>
        <taxon>Dikarya</taxon>
        <taxon>Ascomycota</taxon>
        <taxon>Pezizomycotina</taxon>
        <taxon>Sordariomycetes</taxon>
        <taxon>Hypocreomycetidae</taxon>
        <taxon>Microascales</taxon>
        <taxon>Microascaceae</taxon>
        <taxon>Parascedosporium</taxon>
    </lineage>
</organism>
<name>A0A9P1H0W1_9PEZI</name>
<keyword evidence="5" id="KW-0479">Metal-binding</keyword>
<sequence length="336" mass="37922">MAIRPKSYAGWKVVHINTERGRESVLDQLASISFDEWNTSEEAITIAVSPSQLAELDVLQLPYTVMHEDLGASITAESTQATGKWKRQVDDLSWFDSYHSYEEHRAYFEELHAKFPNNSEIVSSGTSYEGRDIWGLHFWGANGPGQPAVLWHGTVHAREWIAAPVIEYITRQLILGYGGEDETINNFVNSYDFYVFPFVNPDGFVYTQTTERLWRKSRQPGPGNTTCYGRDINRNWPHGWDANPSGASTDPCSLFYKGEAPGDTPEMQGLSAFVDDLRDTNGIKLFIDWHSYSQYILAPLGHNCTTYIPNLGEHLQIAHRAARAIRGVEGAVYVRP</sequence>
<evidence type="ECO:0000256" key="6">
    <source>
        <dbReference type="ARBA" id="ARBA00022729"/>
    </source>
</evidence>
<keyword evidence="7" id="KW-0378">Hydrolase</keyword>
<accession>A0A9P1H0W1</accession>
<keyword evidence="9" id="KW-0482">Metalloprotease</keyword>
<evidence type="ECO:0000256" key="4">
    <source>
        <dbReference type="ARBA" id="ARBA00022670"/>
    </source>
</evidence>
<evidence type="ECO:0000259" key="11">
    <source>
        <dbReference type="PROSITE" id="PS52035"/>
    </source>
</evidence>
<dbReference type="Proteomes" id="UP000838763">
    <property type="component" value="Unassembled WGS sequence"/>
</dbReference>
<evidence type="ECO:0000256" key="8">
    <source>
        <dbReference type="ARBA" id="ARBA00022833"/>
    </source>
</evidence>
<comment type="caution">
    <text evidence="10">Lacks conserved residue(s) required for the propagation of feature annotation.</text>
</comment>
<dbReference type="PANTHER" id="PTHR11705:SF143">
    <property type="entry name" value="SLL0236 PROTEIN"/>
    <property type="match status" value="1"/>
</dbReference>
<dbReference type="AlphaFoldDB" id="A0A9P1H0W1"/>
<evidence type="ECO:0000256" key="3">
    <source>
        <dbReference type="ARBA" id="ARBA00022645"/>
    </source>
</evidence>
<reference evidence="12" key="1">
    <citation type="submission" date="2022-11" db="EMBL/GenBank/DDBJ databases">
        <authorList>
            <person name="Scott C."/>
            <person name="Bruce N."/>
        </authorList>
    </citation>
    <scope>NUCLEOTIDE SEQUENCE</scope>
</reference>
<dbReference type="OrthoDB" id="3626597at2759"/>
<dbReference type="GO" id="GO:0006508">
    <property type="term" value="P:proteolysis"/>
    <property type="evidence" value="ECO:0007669"/>
    <property type="project" value="UniProtKB-KW"/>
</dbReference>
<proteinExistence type="inferred from homology"/>
<protein>
    <recommendedName>
        <fullName evidence="11">Peptidase M14 domain-containing protein</fullName>
    </recommendedName>
</protein>
<gene>
    <name evidence="12" type="ORF">PPNO1_LOCUS3299</name>
</gene>
<evidence type="ECO:0000256" key="10">
    <source>
        <dbReference type="PROSITE-ProRule" id="PRU01379"/>
    </source>
</evidence>
<dbReference type="CDD" id="cd03860">
    <property type="entry name" value="M14_CP_A-B_like"/>
    <property type="match status" value="1"/>
</dbReference>
<dbReference type="EMBL" id="CALLCH030000008">
    <property type="protein sequence ID" value="CAI4213552.1"/>
    <property type="molecule type" value="Genomic_DNA"/>
</dbReference>
<dbReference type="Gene3D" id="3.40.630.10">
    <property type="entry name" value="Zn peptidases"/>
    <property type="match status" value="1"/>
</dbReference>
<dbReference type="FunFam" id="3.40.630.10:FF:000084">
    <property type="entry name" value="Carboxypeptidase B2"/>
    <property type="match status" value="1"/>
</dbReference>
<dbReference type="SMART" id="SM00631">
    <property type="entry name" value="Zn_pept"/>
    <property type="match status" value="1"/>
</dbReference>
<evidence type="ECO:0000256" key="2">
    <source>
        <dbReference type="ARBA" id="ARBA00005988"/>
    </source>
</evidence>
<keyword evidence="4" id="KW-0645">Protease</keyword>
<evidence type="ECO:0000256" key="7">
    <source>
        <dbReference type="ARBA" id="ARBA00022801"/>
    </source>
</evidence>
<dbReference type="PRINTS" id="PR00765">
    <property type="entry name" value="CRBOXYPTASEA"/>
</dbReference>
<comment type="similarity">
    <text evidence="2 10">Belongs to the peptidase M14 family.</text>
</comment>
<keyword evidence="13" id="KW-1185">Reference proteome</keyword>
<evidence type="ECO:0000256" key="1">
    <source>
        <dbReference type="ARBA" id="ARBA00001947"/>
    </source>
</evidence>
<dbReference type="InterPro" id="IPR000834">
    <property type="entry name" value="Peptidase_M14"/>
</dbReference>
<dbReference type="GO" id="GO:0008270">
    <property type="term" value="F:zinc ion binding"/>
    <property type="evidence" value="ECO:0007669"/>
    <property type="project" value="InterPro"/>
</dbReference>
<comment type="caution">
    <text evidence="12">The sequence shown here is derived from an EMBL/GenBank/DDBJ whole genome shotgun (WGS) entry which is preliminary data.</text>
</comment>
<evidence type="ECO:0000256" key="9">
    <source>
        <dbReference type="ARBA" id="ARBA00023049"/>
    </source>
</evidence>
<keyword evidence="3" id="KW-0121">Carboxypeptidase</keyword>
<evidence type="ECO:0000256" key="5">
    <source>
        <dbReference type="ARBA" id="ARBA00022723"/>
    </source>
</evidence>
<dbReference type="PANTHER" id="PTHR11705">
    <property type="entry name" value="PROTEASE FAMILY M14 CARBOXYPEPTIDASE A,B"/>
    <property type="match status" value="1"/>
</dbReference>
<keyword evidence="8" id="KW-0862">Zinc</keyword>
<dbReference type="SUPFAM" id="SSF53187">
    <property type="entry name" value="Zn-dependent exopeptidases"/>
    <property type="match status" value="1"/>
</dbReference>
<comment type="cofactor">
    <cofactor evidence="1">
        <name>Zn(2+)</name>
        <dbReference type="ChEBI" id="CHEBI:29105"/>
    </cofactor>
</comment>
<dbReference type="SUPFAM" id="SSF54897">
    <property type="entry name" value="Protease propeptides/inhibitors"/>
    <property type="match status" value="1"/>
</dbReference>
<dbReference type="GO" id="GO:0004181">
    <property type="term" value="F:metallocarboxypeptidase activity"/>
    <property type="evidence" value="ECO:0007669"/>
    <property type="project" value="InterPro"/>
</dbReference>
<dbReference type="PROSITE" id="PS52035">
    <property type="entry name" value="PEPTIDASE_M14"/>
    <property type="match status" value="1"/>
</dbReference>